<evidence type="ECO:0000256" key="2">
    <source>
        <dbReference type="SAM" id="SignalP"/>
    </source>
</evidence>
<gene>
    <name evidence="5" type="ORF">ACFFGV_08730</name>
</gene>
<organism evidence="5 6">
    <name type="scientific">Pontibacillus salicampi</name>
    <dbReference type="NCBI Taxonomy" id="1449801"/>
    <lineage>
        <taxon>Bacteria</taxon>
        <taxon>Bacillati</taxon>
        <taxon>Bacillota</taxon>
        <taxon>Bacilli</taxon>
        <taxon>Bacillales</taxon>
        <taxon>Bacillaceae</taxon>
        <taxon>Pontibacillus</taxon>
    </lineage>
</organism>
<reference evidence="5 6" key="1">
    <citation type="submission" date="2024-09" db="EMBL/GenBank/DDBJ databases">
        <authorList>
            <person name="Sun Q."/>
            <person name="Mori K."/>
        </authorList>
    </citation>
    <scope>NUCLEOTIDE SEQUENCE [LARGE SCALE GENOMIC DNA]</scope>
    <source>
        <strain evidence="5 6">NCAIM B.02529</strain>
    </source>
</reference>
<name>A0ABV6LMW7_9BACI</name>
<dbReference type="Proteomes" id="UP001589836">
    <property type="component" value="Unassembled WGS sequence"/>
</dbReference>
<evidence type="ECO:0000259" key="4">
    <source>
        <dbReference type="Pfam" id="PF17479"/>
    </source>
</evidence>
<dbReference type="PROSITE" id="PS51257">
    <property type="entry name" value="PROKAR_LIPOPROTEIN"/>
    <property type="match status" value="1"/>
</dbReference>
<feature type="region of interest" description="Disordered" evidence="1">
    <location>
        <begin position="28"/>
        <end position="55"/>
    </location>
</feature>
<dbReference type="InterPro" id="IPR021416">
    <property type="entry name" value="DUF3048_N"/>
</dbReference>
<evidence type="ECO:0000313" key="5">
    <source>
        <dbReference type="EMBL" id="MFC0523669.1"/>
    </source>
</evidence>
<feature type="domain" description="DUF3048" evidence="4">
    <location>
        <begin position="233"/>
        <end position="343"/>
    </location>
</feature>
<comment type="caution">
    <text evidence="5">The sequence shown here is derived from an EMBL/GenBank/DDBJ whole genome shotgun (WGS) entry which is preliminary data.</text>
</comment>
<feature type="signal peptide" evidence="2">
    <location>
        <begin position="1"/>
        <end position="20"/>
    </location>
</feature>
<dbReference type="EMBL" id="JBHLTP010000005">
    <property type="protein sequence ID" value="MFC0523669.1"/>
    <property type="molecule type" value="Genomic_DNA"/>
</dbReference>
<dbReference type="InterPro" id="IPR035328">
    <property type="entry name" value="DUF3048_C"/>
</dbReference>
<dbReference type="RefSeq" id="WP_377346778.1">
    <property type="nucleotide sequence ID" value="NZ_JBHLTP010000005.1"/>
</dbReference>
<keyword evidence="6" id="KW-1185">Reference proteome</keyword>
<dbReference type="Pfam" id="PF17479">
    <property type="entry name" value="DUF3048_C"/>
    <property type="match status" value="1"/>
</dbReference>
<evidence type="ECO:0000256" key="1">
    <source>
        <dbReference type="SAM" id="MobiDB-lite"/>
    </source>
</evidence>
<evidence type="ECO:0000259" key="3">
    <source>
        <dbReference type="Pfam" id="PF11258"/>
    </source>
</evidence>
<dbReference type="Pfam" id="PF11258">
    <property type="entry name" value="DUF3048"/>
    <property type="match status" value="1"/>
</dbReference>
<feature type="domain" description="DUF3048" evidence="3">
    <location>
        <begin position="64"/>
        <end position="205"/>
    </location>
</feature>
<protein>
    <submittedName>
        <fullName evidence="5">DUF3048 domain-containing protein</fullName>
    </submittedName>
</protein>
<evidence type="ECO:0000313" key="6">
    <source>
        <dbReference type="Proteomes" id="UP001589836"/>
    </source>
</evidence>
<dbReference type="SUPFAM" id="SSF159774">
    <property type="entry name" value="YerB-like"/>
    <property type="match status" value="1"/>
</dbReference>
<proteinExistence type="predicted"/>
<dbReference type="Gene3D" id="3.50.90.10">
    <property type="entry name" value="YerB-like"/>
    <property type="match status" value="1"/>
</dbReference>
<keyword evidence="2" id="KW-0732">Signal</keyword>
<accession>A0ABV6LMW7</accession>
<feature type="chain" id="PRO_5045848272" evidence="2">
    <location>
        <begin position="21"/>
        <end position="361"/>
    </location>
</feature>
<sequence>MSKRLLWLFFLLLMVLAACSSQDEQVQIESNDGADVTENTSQEEGEGTEQNQDEASAGYNVFPLTGKRTDKPVNQRVIAVMVNNHSSARPQTGLTKADVVYEVLAEGSITRFLALFHSEQPDVIGPVRSAREYYVKLAQSHEALFVYHGAATHIENQMNGWIDHLNGTYYDNNGTLFQRVNFRSPPHNSYLQWDGIEDTATSKGISTRMNHDSLPFLNEEDVKAIKGDSAATVRITYSSTPQEIVEYQFNEGTGQYTRWNDGVQTVDYETNEPMLLENVFIVEANHKVIDGAGRRAVDLESGGNGYLIQQGQVQEVQWRNKEGRIVPYQDGEPTGFVPGKTWVNIVPENPGINQSVSISAQ</sequence>
<dbReference type="InterPro" id="IPR023158">
    <property type="entry name" value="YerB-like_sf"/>
</dbReference>